<sequence>MDVVEQGVSDNVTMQLFDGPWMPYTLIHYGESLALDPVRNFIKVFVGWQVLECFRKDNVSIYYLQDHFDNEKAIDEVIQRVHRFNILKSENLFLIVLL</sequence>
<keyword evidence="2" id="KW-1185">Reference proteome</keyword>
<gene>
    <name evidence="1" type="ORF">AFUS01_LOCUS15609</name>
</gene>
<dbReference type="AlphaFoldDB" id="A0A8J2JUN9"/>
<name>A0A8J2JUN9_9HEXA</name>
<evidence type="ECO:0000313" key="1">
    <source>
        <dbReference type="EMBL" id="CAG7726717.1"/>
    </source>
</evidence>
<dbReference type="EMBL" id="CAJVCH010139050">
    <property type="protein sequence ID" value="CAG7726717.1"/>
    <property type="molecule type" value="Genomic_DNA"/>
</dbReference>
<proteinExistence type="predicted"/>
<dbReference type="OrthoDB" id="10419099at2759"/>
<protein>
    <submittedName>
        <fullName evidence="1">Uncharacterized protein</fullName>
    </submittedName>
</protein>
<evidence type="ECO:0000313" key="2">
    <source>
        <dbReference type="Proteomes" id="UP000708208"/>
    </source>
</evidence>
<organism evidence="1 2">
    <name type="scientific">Allacma fusca</name>
    <dbReference type="NCBI Taxonomy" id="39272"/>
    <lineage>
        <taxon>Eukaryota</taxon>
        <taxon>Metazoa</taxon>
        <taxon>Ecdysozoa</taxon>
        <taxon>Arthropoda</taxon>
        <taxon>Hexapoda</taxon>
        <taxon>Collembola</taxon>
        <taxon>Symphypleona</taxon>
        <taxon>Sminthuridae</taxon>
        <taxon>Allacma</taxon>
    </lineage>
</organism>
<reference evidence="1" key="1">
    <citation type="submission" date="2021-06" db="EMBL/GenBank/DDBJ databases">
        <authorList>
            <person name="Hodson N. C."/>
            <person name="Mongue J. A."/>
            <person name="Jaron S. K."/>
        </authorList>
    </citation>
    <scope>NUCLEOTIDE SEQUENCE</scope>
</reference>
<comment type="caution">
    <text evidence="1">The sequence shown here is derived from an EMBL/GenBank/DDBJ whole genome shotgun (WGS) entry which is preliminary data.</text>
</comment>
<accession>A0A8J2JUN9</accession>
<dbReference type="Proteomes" id="UP000708208">
    <property type="component" value="Unassembled WGS sequence"/>
</dbReference>